<comment type="caution">
    <text evidence="1">The sequence shown here is derived from an EMBL/GenBank/DDBJ whole genome shotgun (WGS) entry which is preliminary data.</text>
</comment>
<reference evidence="1 2" key="1">
    <citation type="journal article" date="2024" name="Dis. Aquat. Organ.">
        <title>Francisella sciaenopsi sp. nov. isolated from diseased red drum Sciaenops ocellatus in Florida, USA.</title>
        <authorList>
            <person name="Kawahara M."/>
            <person name="Cody T.T."/>
            <person name="Yanong R.P.E."/>
            <person name="Henderson E."/>
            <person name="Yazdi Z."/>
            <person name="Soto E."/>
        </authorList>
    </citation>
    <scope>NUCLEOTIDE SEQUENCE [LARGE SCALE GENOMIC DNA]</scope>
    <source>
        <strain evidence="1 2">R22-20-7</strain>
    </source>
</reference>
<protein>
    <submittedName>
        <fullName evidence="1">Type VI secretion system baseplate subunit TssF/IglH</fullName>
    </submittedName>
</protein>
<evidence type="ECO:0000313" key="2">
    <source>
        <dbReference type="Proteomes" id="UP001628164"/>
    </source>
</evidence>
<dbReference type="NCBIfam" id="NF041246">
    <property type="entry name" value="T6SS_IglH_TssF"/>
    <property type="match status" value="1"/>
</dbReference>
<gene>
    <name evidence="1" type="primary">iglH</name>
    <name evidence="1" type="ORF">fsci_10670</name>
</gene>
<dbReference type="RefSeq" id="WP_407877363.1">
    <property type="nucleotide sequence ID" value="NZ_BTHG01000004.1"/>
</dbReference>
<proteinExistence type="predicted"/>
<accession>A0ABQ6PGC4</accession>
<sequence>MSEMKNNLSTNDAAILKKTFDKLSIDIKGDFDKRISDYSNSLLFKYYSSLYYFLPKSCLLEIKDKGHNGYYIRPQEYFFIEDKRTNRSLTYTTRSESLILPLKNITTIKQSDTLINVSLEFENNFEYDYITIWLDPRLCEEDPFFATYIFNQILASNSSVKIEFSDYSYTTKDITTESINLQLKPTEKLVLNIHSPSLMYGFNIRIKDLFKYKHNNLKKIDLSFNIKTDNFSEEKLSSLFRVNLVPIFNSFDDYSSATFTTLNLSDSKLKHHQTDNAQAIEVLSVYENNNPCSFDGFLFSGQNEYYLNRNTQSLNYSIVFPELDNKILETKIHTYTTWTQLTEVSDLIEINSNAITSINSSISPIFINKAIENYNSNSRDMFNMVDMIISRNMYSKTTFLAIAKLLKTDDDDISLLSSLLDKVELDSVINELILTTSDRYNEKYKYFLDFFIGIICKFINQNTFSFIKKIVLNNS</sequence>
<keyword evidence="2" id="KW-1185">Reference proteome</keyword>
<dbReference type="Proteomes" id="UP001628164">
    <property type="component" value="Unassembled WGS sequence"/>
</dbReference>
<name>A0ABQ6PGC4_9GAMM</name>
<dbReference type="EMBL" id="BTHG01000004">
    <property type="protein sequence ID" value="GMN89581.1"/>
    <property type="molecule type" value="Genomic_DNA"/>
</dbReference>
<organism evidence="1 2">
    <name type="scientific">Francisella sciaenopsi</name>
    <dbReference type="NCBI Taxonomy" id="3055034"/>
    <lineage>
        <taxon>Bacteria</taxon>
        <taxon>Pseudomonadati</taxon>
        <taxon>Pseudomonadota</taxon>
        <taxon>Gammaproteobacteria</taxon>
        <taxon>Thiotrichales</taxon>
        <taxon>Francisellaceae</taxon>
        <taxon>Francisella</taxon>
    </lineage>
</organism>
<evidence type="ECO:0000313" key="1">
    <source>
        <dbReference type="EMBL" id="GMN89581.1"/>
    </source>
</evidence>